<evidence type="ECO:0000313" key="1">
    <source>
        <dbReference type="EMBL" id="MEE3718029.1"/>
    </source>
</evidence>
<keyword evidence="2" id="KW-1185">Reference proteome</keyword>
<dbReference type="Proteomes" id="UP001333818">
    <property type="component" value="Unassembled WGS sequence"/>
</dbReference>
<dbReference type="EMBL" id="JAZBJZ010000061">
    <property type="protein sequence ID" value="MEE3718029.1"/>
    <property type="molecule type" value="Genomic_DNA"/>
</dbReference>
<sequence length="94" mass="10901">MLPNLIAEITLDDLVLLNKFRIERLRSIFAECLLPCTMYVNSQNVLTINCPEPWIVSSLLINIEEFCDYVWLILGVKAISMYCDRQLTYVKVSN</sequence>
<dbReference type="RefSeq" id="WP_330484459.1">
    <property type="nucleotide sequence ID" value="NZ_JAZBJZ010000061.1"/>
</dbReference>
<reference evidence="1" key="1">
    <citation type="submission" date="2024-01" db="EMBL/GenBank/DDBJ databases">
        <title>Bank of Algae and Cyanobacteria of the Azores (BACA) strain genomes.</title>
        <authorList>
            <person name="Luz R."/>
            <person name="Cordeiro R."/>
            <person name="Fonseca A."/>
            <person name="Goncalves V."/>
        </authorList>
    </citation>
    <scope>NUCLEOTIDE SEQUENCE</scope>
    <source>
        <strain evidence="1">BACA0141</strain>
    </source>
</reference>
<accession>A0AAW9PSL1</accession>
<gene>
    <name evidence="1" type="ORF">V2H45_14910</name>
</gene>
<organism evidence="1 2">
    <name type="scientific">Tumidithrix elongata BACA0141</name>
    <dbReference type="NCBI Taxonomy" id="2716417"/>
    <lineage>
        <taxon>Bacteria</taxon>
        <taxon>Bacillati</taxon>
        <taxon>Cyanobacteriota</taxon>
        <taxon>Cyanophyceae</taxon>
        <taxon>Pseudanabaenales</taxon>
        <taxon>Pseudanabaenaceae</taxon>
        <taxon>Tumidithrix</taxon>
        <taxon>Tumidithrix elongata</taxon>
    </lineage>
</organism>
<comment type="caution">
    <text evidence="1">The sequence shown here is derived from an EMBL/GenBank/DDBJ whole genome shotgun (WGS) entry which is preliminary data.</text>
</comment>
<evidence type="ECO:0000313" key="2">
    <source>
        <dbReference type="Proteomes" id="UP001333818"/>
    </source>
</evidence>
<dbReference type="AlphaFoldDB" id="A0AAW9PSL1"/>
<proteinExistence type="predicted"/>
<protein>
    <submittedName>
        <fullName evidence="1">Uncharacterized protein</fullName>
    </submittedName>
</protein>
<name>A0AAW9PSL1_9CYAN</name>